<keyword evidence="3" id="KW-1185">Reference proteome</keyword>
<dbReference type="PANTHER" id="PTHR40078:SF1">
    <property type="entry name" value="INTEGRAL MEMBRANE PROTEIN"/>
    <property type="match status" value="1"/>
</dbReference>
<dbReference type="Proteomes" id="UP000516160">
    <property type="component" value="Chromosome"/>
</dbReference>
<reference evidence="2 3" key="1">
    <citation type="submission" date="2020-07" db="EMBL/GenBank/DDBJ databases">
        <title>Alkalicella. sp. LB2 genome.</title>
        <authorList>
            <person name="Postec A."/>
            <person name="Quemeneur M."/>
        </authorList>
    </citation>
    <scope>NUCLEOTIDE SEQUENCE [LARGE SCALE GENOMIC DNA]</scope>
    <source>
        <strain evidence="2 3">LB2</strain>
    </source>
</reference>
<dbReference type="Pfam" id="PF19700">
    <property type="entry name" value="DUF6198"/>
    <property type="match status" value="1"/>
</dbReference>
<dbReference type="PANTHER" id="PTHR40078">
    <property type="entry name" value="INTEGRAL MEMBRANE PROTEIN-RELATED"/>
    <property type="match status" value="1"/>
</dbReference>
<name>A0A7G9W6B6_ALKCA</name>
<dbReference type="RefSeq" id="WP_213167887.1">
    <property type="nucleotide sequence ID" value="NZ_CP058559.1"/>
</dbReference>
<gene>
    <name evidence="2" type="ORF">HYG86_05300</name>
</gene>
<protein>
    <recommendedName>
        <fullName evidence="4">Membrane protein YczE</fullName>
    </recommendedName>
</protein>
<accession>A0A7G9W6B6</accession>
<evidence type="ECO:0008006" key="4">
    <source>
        <dbReference type="Google" id="ProtNLM"/>
    </source>
</evidence>
<dbReference type="AlphaFoldDB" id="A0A7G9W6B6"/>
<proteinExistence type="predicted"/>
<feature type="transmembrane region" description="Helical" evidence="1">
    <location>
        <begin position="7"/>
        <end position="25"/>
    </location>
</feature>
<feature type="transmembrane region" description="Helical" evidence="1">
    <location>
        <begin position="74"/>
        <end position="99"/>
    </location>
</feature>
<dbReference type="KEGG" id="acae:HYG86_05300"/>
<evidence type="ECO:0000313" key="2">
    <source>
        <dbReference type="EMBL" id="QNO14228.1"/>
    </source>
</evidence>
<keyword evidence="1" id="KW-0472">Membrane</keyword>
<organism evidence="2 3">
    <name type="scientific">Alkalicella caledoniensis</name>
    <dbReference type="NCBI Taxonomy" id="2731377"/>
    <lineage>
        <taxon>Bacteria</taxon>
        <taxon>Bacillati</taxon>
        <taxon>Bacillota</taxon>
        <taxon>Clostridia</taxon>
        <taxon>Eubacteriales</taxon>
        <taxon>Proteinivoracaceae</taxon>
        <taxon>Alkalicella</taxon>
    </lineage>
</organism>
<keyword evidence="1" id="KW-0812">Transmembrane</keyword>
<dbReference type="InterPro" id="IPR038750">
    <property type="entry name" value="YczE/YyaS-like"/>
</dbReference>
<feature type="transmembrane region" description="Helical" evidence="1">
    <location>
        <begin position="105"/>
        <end position="127"/>
    </location>
</feature>
<sequence length="225" mass="24846">MKHFIRITLYLVGFFFLALGVNLAIKSNLGVSPVSSVPLSISNISGISLGTVTTAMFIFYVFMQMLVLRKDFKAFSLLQMGFGFVFGFFVDFTSVLLNWLSVSNYFGQLFLLVSSTFFIAVALMLIITMEIVPGAPEGFVLAVSQVTKIPFAKLKVWFDCSSVILAVMLSLAFLGNISSIREGTIISALIIGRILGILSKMCKPHLQRIAFYNQLEIPISEPVNQ</sequence>
<evidence type="ECO:0000256" key="1">
    <source>
        <dbReference type="SAM" id="Phobius"/>
    </source>
</evidence>
<keyword evidence="1" id="KW-1133">Transmembrane helix</keyword>
<dbReference type="EMBL" id="CP058559">
    <property type="protein sequence ID" value="QNO14228.1"/>
    <property type="molecule type" value="Genomic_DNA"/>
</dbReference>
<evidence type="ECO:0000313" key="3">
    <source>
        <dbReference type="Proteomes" id="UP000516160"/>
    </source>
</evidence>
<feature type="transmembrane region" description="Helical" evidence="1">
    <location>
        <begin position="37"/>
        <end position="62"/>
    </location>
</feature>